<dbReference type="OrthoDB" id="7060658at2"/>
<sequence length="159" mass="18919">MKNQETLEILAYLKKCRQNLLSAFLNEEKEVFIPMFEFEDDILLMELAIEDFFIGWINHHFQFLDCVSSALPEGTDEVQKLFLNSMLAFIQKYIEFKDSTLSKESGDFVYSILEDKRQSLKAILDVNKRSSENYKKLLYLHRKDKALFQRQLKSLMEER</sequence>
<keyword evidence="2" id="KW-1185">Reference proteome</keyword>
<name>A0A1U7J284_9CYAN</name>
<dbReference type="AlphaFoldDB" id="A0A1U7J284"/>
<organism evidence="1 2">
    <name type="scientific">Phormidium tenue NIES-30</name>
    <dbReference type="NCBI Taxonomy" id="549789"/>
    <lineage>
        <taxon>Bacteria</taxon>
        <taxon>Bacillati</taxon>
        <taxon>Cyanobacteriota</taxon>
        <taxon>Cyanophyceae</taxon>
        <taxon>Oscillatoriophycideae</taxon>
        <taxon>Oscillatoriales</taxon>
        <taxon>Oscillatoriaceae</taxon>
        <taxon>Phormidium</taxon>
    </lineage>
</organism>
<dbReference type="EMBL" id="MRCG01000014">
    <property type="protein sequence ID" value="OKH46158.1"/>
    <property type="molecule type" value="Genomic_DNA"/>
</dbReference>
<proteinExistence type="predicted"/>
<comment type="caution">
    <text evidence="1">The sequence shown here is derived from an EMBL/GenBank/DDBJ whole genome shotgun (WGS) entry which is preliminary data.</text>
</comment>
<dbReference type="Proteomes" id="UP000185557">
    <property type="component" value="Unassembled WGS sequence"/>
</dbReference>
<dbReference type="RefSeq" id="WP_073609790.1">
    <property type="nucleotide sequence ID" value="NZ_MRCG01000014.1"/>
</dbReference>
<evidence type="ECO:0000313" key="2">
    <source>
        <dbReference type="Proteomes" id="UP000185557"/>
    </source>
</evidence>
<accession>A0A1U7J284</accession>
<protein>
    <submittedName>
        <fullName evidence="1">Uncharacterized protein</fullName>
    </submittedName>
</protein>
<gene>
    <name evidence="1" type="ORF">NIES30_17835</name>
</gene>
<dbReference type="STRING" id="549789.NIES30_17835"/>
<reference evidence="1 2" key="1">
    <citation type="submission" date="2016-11" db="EMBL/GenBank/DDBJ databases">
        <title>Draft Genome Sequences of Nine Cyanobacterial Strains from Diverse Habitats.</title>
        <authorList>
            <person name="Zhu T."/>
            <person name="Hou S."/>
            <person name="Lu X."/>
            <person name="Hess W.R."/>
        </authorList>
    </citation>
    <scope>NUCLEOTIDE SEQUENCE [LARGE SCALE GENOMIC DNA]</scope>
    <source>
        <strain evidence="1 2">NIES-30</strain>
    </source>
</reference>
<evidence type="ECO:0000313" key="1">
    <source>
        <dbReference type="EMBL" id="OKH46158.1"/>
    </source>
</evidence>